<feature type="binding site" evidence="8">
    <location>
        <position position="14"/>
    </location>
    <ligand>
        <name>ATP</name>
        <dbReference type="ChEBI" id="CHEBI:30616"/>
    </ligand>
</feature>
<dbReference type="UniPathway" id="UPA00098">
    <property type="reaction ID" value="UER00359"/>
</dbReference>
<evidence type="ECO:0000256" key="3">
    <source>
        <dbReference type="ARBA" id="ARBA00022650"/>
    </source>
</evidence>
<dbReference type="EMBL" id="FNGP01000004">
    <property type="protein sequence ID" value="SDL64140.1"/>
    <property type="molecule type" value="Genomic_DNA"/>
</dbReference>
<dbReference type="RefSeq" id="WP_093252203.1">
    <property type="nucleotide sequence ID" value="NZ_FNGP01000004.1"/>
</dbReference>
<evidence type="ECO:0000256" key="1">
    <source>
        <dbReference type="ARBA" id="ARBA00022490"/>
    </source>
</evidence>
<keyword evidence="5 8" id="KW-0547">Nucleotide-binding</keyword>
<dbReference type="NCBIfam" id="TIGR01027">
    <property type="entry name" value="proB"/>
    <property type="match status" value="1"/>
</dbReference>
<dbReference type="InterPro" id="IPR001048">
    <property type="entry name" value="Asp/Glu/Uridylate_kinase"/>
</dbReference>
<keyword evidence="6 8" id="KW-0418">Kinase</keyword>
<reference evidence="10 11" key="1">
    <citation type="submission" date="2016-10" db="EMBL/GenBank/DDBJ databases">
        <authorList>
            <person name="de Groot N.N."/>
        </authorList>
    </citation>
    <scope>NUCLEOTIDE SEQUENCE [LARGE SCALE GENOMIC DNA]</scope>
    <source>
        <strain evidence="10 11">CGMCC 1.9159</strain>
    </source>
</reference>
<proteinExistence type="inferred from homology"/>
<dbReference type="InterPro" id="IPR001057">
    <property type="entry name" value="Glu/AcGlu_kinase"/>
</dbReference>
<comment type="function">
    <text evidence="8">Catalyzes the transfer of a phosphate group to glutamate to form L-glutamate 5-phosphate.</text>
</comment>
<accession>A0A1G9LQB8</accession>
<dbReference type="GO" id="GO:0004349">
    <property type="term" value="F:glutamate 5-kinase activity"/>
    <property type="evidence" value="ECO:0007669"/>
    <property type="project" value="UniProtKB-UniRule"/>
</dbReference>
<protein>
    <recommendedName>
        <fullName evidence="8">Glutamate 5-kinase</fullName>
        <ecNumber evidence="8">2.7.2.11</ecNumber>
    </recommendedName>
    <alternativeName>
        <fullName evidence="8">Gamma-glutamyl kinase</fullName>
        <shortName evidence="8">GK</shortName>
    </alternativeName>
</protein>
<keyword evidence="7 8" id="KW-0067">ATP-binding</keyword>
<dbReference type="SUPFAM" id="SSF53633">
    <property type="entry name" value="Carbamate kinase-like"/>
    <property type="match status" value="1"/>
</dbReference>
<dbReference type="SMART" id="SM00359">
    <property type="entry name" value="PUA"/>
    <property type="match status" value="1"/>
</dbReference>
<dbReference type="PROSITE" id="PS00902">
    <property type="entry name" value="GLUTAMATE_5_KINASE"/>
    <property type="match status" value="1"/>
</dbReference>
<evidence type="ECO:0000259" key="9">
    <source>
        <dbReference type="SMART" id="SM00359"/>
    </source>
</evidence>
<dbReference type="HAMAP" id="MF_00456">
    <property type="entry name" value="ProB"/>
    <property type="match status" value="1"/>
</dbReference>
<evidence type="ECO:0000256" key="4">
    <source>
        <dbReference type="ARBA" id="ARBA00022679"/>
    </source>
</evidence>
<feature type="domain" description="PUA" evidence="9">
    <location>
        <begin position="276"/>
        <end position="356"/>
    </location>
</feature>
<comment type="catalytic activity">
    <reaction evidence="8">
        <text>L-glutamate + ATP = L-glutamyl 5-phosphate + ADP</text>
        <dbReference type="Rhea" id="RHEA:14877"/>
        <dbReference type="ChEBI" id="CHEBI:29985"/>
        <dbReference type="ChEBI" id="CHEBI:30616"/>
        <dbReference type="ChEBI" id="CHEBI:58274"/>
        <dbReference type="ChEBI" id="CHEBI:456216"/>
        <dbReference type="EC" id="2.7.2.11"/>
    </reaction>
</comment>
<evidence type="ECO:0000313" key="11">
    <source>
        <dbReference type="Proteomes" id="UP000199475"/>
    </source>
</evidence>
<keyword evidence="4 8" id="KW-0808">Transferase</keyword>
<dbReference type="InterPro" id="IPR041739">
    <property type="entry name" value="G5K_ProB"/>
</dbReference>
<dbReference type="PROSITE" id="PS50890">
    <property type="entry name" value="PUA"/>
    <property type="match status" value="1"/>
</dbReference>
<feature type="binding site" evidence="8">
    <location>
        <begin position="213"/>
        <end position="219"/>
    </location>
    <ligand>
        <name>ATP</name>
        <dbReference type="ChEBI" id="CHEBI:30616"/>
    </ligand>
</feature>
<dbReference type="PANTHER" id="PTHR43654:SF1">
    <property type="entry name" value="ISOPENTENYL PHOSPHATE KINASE"/>
    <property type="match status" value="1"/>
</dbReference>
<keyword evidence="11" id="KW-1185">Reference proteome</keyword>
<evidence type="ECO:0000256" key="8">
    <source>
        <dbReference type="HAMAP-Rule" id="MF_00456"/>
    </source>
</evidence>
<dbReference type="Pfam" id="PF00696">
    <property type="entry name" value="AA_kinase"/>
    <property type="match status" value="1"/>
</dbReference>
<dbReference type="InterPro" id="IPR011529">
    <property type="entry name" value="Glu_5kinase"/>
</dbReference>
<keyword evidence="2 8" id="KW-0028">Amino-acid biosynthesis</keyword>
<feature type="binding site" evidence="8">
    <location>
        <position position="141"/>
    </location>
    <ligand>
        <name>substrate</name>
    </ligand>
</feature>
<sequence length="363" mass="38705">MRTEVSDAKRIVVKIGSSSLTRPDGHLDEVRVTEIAAALARLHRSGKRIVLVSSGAIAAGLRPLGLKRRPRDLETQQAAAAVGQGMLIRHYSDAFAEHGAIIAQLLLTVEDVLRPTTYRNALNTFSRLFRLGVIPVVNENDTTATHEIRFGDNDRLAALIAHLVRADALLLFSDVDGLYTAHPDTPGATRLDRVDDIASLSVDTSRVGSKIGTGGMRTKLQAAEIATSAGISVVLTHVDRFEEAIGGEEVGTFFTPSGKRRPRRLLWLAHAAEPRGRVHVDAGAVRAITKRHASLLPVGVTQVEGAFAEGDPIEVVGPDDLVVARGFAGHGSHELLDALASGDADGALGMHGPVVHRDLLILL</sequence>
<dbReference type="InterPro" id="IPR005715">
    <property type="entry name" value="Glu_5kinase/COase_Synthase"/>
</dbReference>
<dbReference type="FunFam" id="3.40.1160.10:FF:000018">
    <property type="entry name" value="Glutamate 5-kinase"/>
    <property type="match status" value="1"/>
</dbReference>
<dbReference type="CDD" id="cd04242">
    <property type="entry name" value="AAK_G5K_ProB"/>
    <property type="match status" value="1"/>
</dbReference>
<dbReference type="PRINTS" id="PR00474">
    <property type="entry name" value="GLU5KINASE"/>
</dbReference>
<dbReference type="InterPro" id="IPR002478">
    <property type="entry name" value="PUA"/>
</dbReference>
<organism evidence="10 11">
    <name type="scientific">Tessaracoccus oleiagri</name>
    <dbReference type="NCBI Taxonomy" id="686624"/>
    <lineage>
        <taxon>Bacteria</taxon>
        <taxon>Bacillati</taxon>
        <taxon>Actinomycetota</taxon>
        <taxon>Actinomycetes</taxon>
        <taxon>Propionibacteriales</taxon>
        <taxon>Propionibacteriaceae</taxon>
        <taxon>Tessaracoccus</taxon>
    </lineage>
</organism>
<dbReference type="PIRSF" id="PIRSF000729">
    <property type="entry name" value="GK"/>
    <property type="match status" value="1"/>
</dbReference>
<feature type="binding site" evidence="8">
    <location>
        <position position="54"/>
    </location>
    <ligand>
        <name>substrate</name>
    </ligand>
</feature>
<evidence type="ECO:0000256" key="7">
    <source>
        <dbReference type="ARBA" id="ARBA00022840"/>
    </source>
</evidence>
<dbReference type="SUPFAM" id="SSF88697">
    <property type="entry name" value="PUA domain-like"/>
    <property type="match status" value="1"/>
</dbReference>
<dbReference type="AlphaFoldDB" id="A0A1G9LQB8"/>
<dbReference type="EC" id="2.7.2.11" evidence="8"/>
<dbReference type="Gene3D" id="2.30.130.10">
    <property type="entry name" value="PUA domain"/>
    <property type="match status" value="1"/>
</dbReference>
<evidence type="ECO:0000256" key="5">
    <source>
        <dbReference type="ARBA" id="ARBA00022741"/>
    </source>
</evidence>
<dbReference type="GO" id="GO:0055129">
    <property type="term" value="P:L-proline biosynthetic process"/>
    <property type="evidence" value="ECO:0007669"/>
    <property type="project" value="UniProtKB-UniRule"/>
</dbReference>
<dbReference type="InterPro" id="IPR015947">
    <property type="entry name" value="PUA-like_sf"/>
</dbReference>
<dbReference type="InterPro" id="IPR036393">
    <property type="entry name" value="AceGlu_kinase-like_sf"/>
</dbReference>
<keyword evidence="1 8" id="KW-0963">Cytoplasm</keyword>
<dbReference type="GO" id="GO:0003723">
    <property type="term" value="F:RNA binding"/>
    <property type="evidence" value="ECO:0007669"/>
    <property type="project" value="InterPro"/>
</dbReference>
<dbReference type="GO" id="GO:0005829">
    <property type="term" value="C:cytosol"/>
    <property type="evidence" value="ECO:0007669"/>
    <property type="project" value="TreeGrafter"/>
</dbReference>
<dbReference type="Gene3D" id="3.40.1160.10">
    <property type="entry name" value="Acetylglutamate kinase-like"/>
    <property type="match status" value="2"/>
</dbReference>
<comment type="pathway">
    <text evidence="8">Amino-acid biosynthesis; L-proline biosynthesis; L-glutamate 5-semialdehyde from L-glutamate: step 1/2.</text>
</comment>
<evidence type="ECO:0000256" key="2">
    <source>
        <dbReference type="ARBA" id="ARBA00022605"/>
    </source>
</evidence>
<dbReference type="Proteomes" id="UP000199475">
    <property type="component" value="Unassembled WGS sequence"/>
</dbReference>
<feature type="binding site" evidence="8">
    <location>
        <begin position="173"/>
        <end position="174"/>
    </location>
    <ligand>
        <name>ATP</name>
        <dbReference type="ChEBI" id="CHEBI:30616"/>
    </ligand>
</feature>
<evidence type="ECO:0000313" key="10">
    <source>
        <dbReference type="EMBL" id="SDL64140.1"/>
    </source>
</evidence>
<dbReference type="InterPro" id="IPR019797">
    <property type="entry name" value="Glutamate_5-kinase_CS"/>
</dbReference>
<dbReference type="Pfam" id="PF01472">
    <property type="entry name" value="PUA"/>
    <property type="match status" value="1"/>
</dbReference>
<evidence type="ECO:0000256" key="6">
    <source>
        <dbReference type="ARBA" id="ARBA00022777"/>
    </source>
</evidence>
<dbReference type="STRING" id="686624.SAMN04488242_2254"/>
<name>A0A1G9LQB8_9ACTN</name>
<keyword evidence="3 8" id="KW-0641">Proline biosynthesis</keyword>
<dbReference type="GO" id="GO:0005524">
    <property type="term" value="F:ATP binding"/>
    <property type="evidence" value="ECO:0007669"/>
    <property type="project" value="UniProtKB-KW"/>
</dbReference>
<dbReference type="CDD" id="cd21157">
    <property type="entry name" value="PUA_G5K"/>
    <property type="match status" value="1"/>
</dbReference>
<dbReference type="PANTHER" id="PTHR43654">
    <property type="entry name" value="GLUTAMATE 5-KINASE"/>
    <property type="match status" value="1"/>
</dbReference>
<gene>
    <name evidence="8" type="primary">proB</name>
    <name evidence="10" type="ORF">SAMN04488242_2254</name>
</gene>
<feature type="binding site" evidence="8">
    <location>
        <position position="153"/>
    </location>
    <ligand>
        <name>substrate</name>
    </ligand>
</feature>
<dbReference type="OrthoDB" id="9804434at2"/>
<comment type="subcellular location">
    <subcellularLocation>
        <location evidence="8">Cytoplasm</location>
    </subcellularLocation>
</comment>
<comment type="similarity">
    <text evidence="8">Belongs to the glutamate 5-kinase family.</text>
</comment>
<dbReference type="InterPro" id="IPR036974">
    <property type="entry name" value="PUA_sf"/>
</dbReference>